<evidence type="ECO:0000256" key="1">
    <source>
        <dbReference type="ARBA" id="ARBA00010751"/>
    </source>
</evidence>
<dbReference type="InterPro" id="IPR002765">
    <property type="entry name" value="UPF0145_YbjQ-like"/>
</dbReference>
<comment type="caution">
    <text evidence="3">The sequence shown here is derived from an EMBL/GenBank/DDBJ whole genome shotgun (WGS) entry which is preliminary data.</text>
</comment>
<evidence type="ECO:0000313" key="3">
    <source>
        <dbReference type="EMBL" id="MFD2261486.1"/>
    </source>
</evidence>
<organism evidence="3 4">
    <name type="scientific">Lacibacterium aquatile</name>
    <dbReference type="NCBI Taxonomy" id="1168082"/>
    <lineage>
        <taxon>Bacteria</taxon>
        <taxon>Pseudomonadati</taxon>
        <taxon>Pseudomonadota</taxon>
        <taxon>Alphaproteobacteria</taxon>
        <taxon>Rhodospirillales</taxon>
        <taxon>Rhodospirillaceae</taxon>
    </lineage>
</organism>
<dbReference type="Proteomes" id="UP001597295">
    <property type="component" value="Unassembled WGS sequence"/>
</dbReference>
<evidence type="ECO:0000313" key="4">
    <source>
        <dbReference type="Proteomes" id="UP001597295"/>
    </source>
</evidence>
<dbReference type="Gene3D" id="3.30.110.70">
    <property type="entry name" value="Hypothetical protein apc22750. Chain B"/>
    <property type="match status" value="1"/>
</dbReference>
<dbReference type="RefSeq" id="WP_379874338.1">
    <property type="nucleotide sequence ID" value="NZ_JBHUIP010000001.1"/>
</dbReference>
<protein>
    <recommendedName>
        <fullName evidence="2">UPF0145 protein ACFSM5_01210</fullName>
    </recommendedName>
</protein>
<dbReference type="PANTHER" id="PTHR34068">
    <property type="entry name" value="UPF0145 PROTEIN YBJQ"/>
    <property type="match status" value="1"/>
</dbReference>
<dbReference type="Pfam" id="PF01906">
    <property type="entry name" value="YbjQ_1"/>
    <property type="match status" value="1"/>
</dbReference>
<name>A0ABW5DPM5_9PROT</name>
<comment type="similarity">
    <text evidence="1 2">Belongs to the UPF0145 family.</text>
</comment>
<proteinExistence type="inferred from homology"/>
<sequence>MLLSTTSNLDGHKVTSYVGIVTGTAVMGVNVFKDFFASIRDIVGGRSGGYQNALKDARNAAFADLMDEARKVGANAVIGIDIDYEVLGKTNGMLMVSITGTAVTLG</sequence>
<evidence type="ECO:0000256" key="2">
    <source>
        <dbReference type="HAMAP-Rule" id="MF_00338"/>
    </source>
</evidence>
<dbReference type="InterPro" id="IPR035439">
    <property type="entry name" value="UPF0145_dom_sf"/>
</dbReference>
<dbReference type="PANTHER" id="PTHR34068:SF1">
    <property type="entry name" value="UPF0145 PROTEIN YBJQ"/>
    <property type="match status" value="1"/>
</dbReference>
<gene>
    <name evidence="3" type="ORF">ACFSM5_01210</name>
</gene>
<dbReference type="EMBL" id="JBHUIP010000001">
    <property type="protein sequence ID" value="MFD2261486.1"/>
    <property type="molecule type" value="Genomic_DNA"/>
</dbReference>
<keyword evidence="4" id="KW-1185">Reference proteome</keyword>
<accession>A0ABW5DPM5</accession>
<dbReference type="SUPFAM" id="SSF117782">
    <property type="entry name" value="YbjQ-like"/>
    <property type="match status" value="1"/>
</dbReference>
<dbReference type="HAMAP" id="MF_00338">
    <property type="entry name" value="UPF0145"/>
    <property type="match status" value="1"/>
</dbReference>
<reference evidence="4" key="1">
    <citation type="journal article" date="2019" name="Int. J. Syst. Evol. Microbiol.">
        <title>The Global Catalogue of Microorganisms (GCM) 10K type strain sequencing project: providing services to taxonomists for standard genome sequencing and annotation.</title>
        <authorList>
            <consortium name="The Broad Institute Genomics Platform"/>
            <consortium name="The Broad Institute Genome Sequencing Center for Infectious Disease"/>
            <person name="Wu L."/>
            <person name="Ma J."/>
        </authorList>
    </citation>
    <scope>NUCLEOTIDE SEQUENCE [LARGE SCALE GENOMIC DNA]</scope>
    <source>
        <strain evidence="4">CGMCC 1.19062</strain>
    </source>
</reference>